<dbReference type="Gene3D" id="3.40.190.10">
    <property type="entry name" value="Periplasmic binding protein-like II"/>
    <property type="match status" value="2"/>
</dbReference>
<dbReference type="RefSeq" id="WP_132012388.1">
    <property type="nucleotide sequence ID" value="NZ_SLUN01000001.1"/>
</dbReference>
<dbReference type="EMBL" id="SLUN01000001">
    <property type="protein sequence ID" value="TCL77002.1"/>
    <property type="molecule type" value="Genomic_DNA"/>
</dbReference>
<dbReference type="Proteomes" id="UP000295008">
    <property type="component" value="Unassembled WGS sequence"/>
</dbReference>
<comment type="caution">
    <text evidence="1">The sequence shown here is derived from an EMBL/GenBank/DDBJ whole genome shotgun (WGS) entry which is preliminary data.</text>
</comment>
<evidence type="ECO:0000313" key="1">
    <source>
        <dbReference type="EMBL" id="TCL77002.1"/>
    </source>
</evidence>
<reference evidence="1 2" key="1">
    <citation type="submission" date="2019-03" db="EMBL/GenBank/DDBJ databases">
        <title>Genomic Encyclopedia of Type Strains, Phase IV (KMG-IV): sequencing the most valuable type-strain genomes for metagenomic binning, comparative biology and taxonomic classification.</title>
        <authorList>
            <person name="Goeker M."/>
        </authorList>
    </citation>
    <scope>NUCLEOTIDE SEQUENCE [LARGE SCALE GENOMIC DNA]</scope>
    <source>
        <strain evidence="1 2">LX-B</strain>
    </source>
</reference>
<dbReference type="SUPFAM" id="SSF53850">
    <property type="entry name" value="Periplasmic binding protein-like II"/>
    <property type="match status" value="1"/>
</dbReference>
<dbReference type="OrthoDB" id="9798191at2"/>
<dbReference type="AlphaFoldDB" id="A0A4R1SE99"/>
<dbReference type="Pfam" id="PF01547">
    <property type="entry name" value="SBP_bac_1"/>
    <property type="match status" value="1"/>
</dbReference>
<dbReference type="PANTHER" id="PTHR43649">
    <property type="entry name" value="ARABINOSE-BINDING PROTEIN-RELATED"/>
    <property type="match status" value="1"/>
</dbReference>
<keyword evidence="2" id="KW-1185">Reference proteome</keyword>
<dbReference type="InterPro" id="IPR050490">
    <property type="entry name" value="Bact_solute-bd_prot1"/>
</dbReference>
<organism evidence="1 2">
    <name type="scientific">Hydrogenispora ethanolica</name>
    <dbReference type="NCBI Taxonomy" id="1082276"/>
    <lineage>
        <taxon>Bacteria</taxon>
        <taxon>Bacillati</taxon>
        <taxon>Bacillota</taxon>
        <taxon>Hydrogenispora</taxon>
    </lineage>
</organism>
<evidence type="ECO:0000313" key="2">
    <source>
        <dbReference type="Proteomes" id="UP000295008"/>
    </source>
</evidence>
<dbReference type="InterPro" id="IPR006059">
    <property type="entry name" value="SBP"/>
</dbReference>
<accession>A0A4R1SE99</accession>
<gene>
    <name evidence="1" type="ORF">EDC14_1001287</name>
</gene>
<sequence length="421" mass="46643">MKKKFWMAGVLILVVLVAGMSIVGAAAPVKLTVWSLQRPNETDSLGWCMMNQIKAFEKANPGIDIEYNYTENEAYKTKLQVAMLGGAGPDILFNWGGETQAIYSREGLLYDLTKAVGKDYWGLSKGLFSNHVYNGRIYGIPFFPTVNTVWYNKKMFAKYGITPPKTWSQLLTVCEKLKSQGIIPFTVGGKDSWTILHAFMYMADRVAGAKMYQAAKAGKARFDNPAFVKAFGLLDTLVKKGYFPPDALNLTYGDACQLMMKDKAAMMAMGNWHFTVLTNENKSDFDKWDFFTYPVVEGGKSDPHSILGAADGFSINQSCKNPAAAVKFLKFMASKENMAERFQKSSSLASLATPYMEDNTLPQMKGLANVLAHASSLTLWWDQDLPAPMSQALLQGLQEIMGGAKTPKQVATAFEEARKLK</sequence>
<proteinExistence type="predicted"/>
<protein>
    <submittedName>
        <fullName evidence="1">Carbohydrate ABC transporter substrate-binding protein (CUT1 family)</fullName>
    </submittedName>
</protein>
<dbReference type="PANTHER" id="PTHR43649:SF14">
    <property type="entry name" value="BLR3389 PROTEIN"/>
    <property type="match status" value="1"/>
</dbReference>
<name>A0A4R1SE99_HYDET</name>